<dbReference type="Pfam" id="PF03466">
    <property type="entry name" value="LysR_substrate"/>
    <property type="match status" value="1"/>
</dbReference>
<keyword evidence="4" id="KW-0804">Transcription</keyword>
<dbReference type="EMBL" id="PPQW01000021">
    <property type="protein sequence ID" value="PNZ68066.1"/>
    <property type="molecule type" value="Genomic_DNA"/>
</dbReference>
<protein>
    <submittedName>
        <fullName evidence="6">LysR family transcriptional regulator</fullName>
    </submittedName>
</protein>
<evidence type="ECO:0000256" key="4">
    <source>
        <dbReference type="ARBA" id="ARBA00023163"/>
    </source>
</evidence>
<feature type="domain" description="HTH lysR-type" evidence="5">
    <location>
        <begin position="1"/>
        <end position="58"/>
    </location>
</feature>
<evidence type="ECO:0000256" key="3">
    <source>
        <dbReference type="ARBA" id="ARBA00023125"/>
    </source>
</evidence>
<dbReference type="Gene3D" id="1.10.10.10">
    <property type="entry name" value="Winged helix-like DNA-binding domain superfamily/Winged helix DNA-binding domain"/>
    <property type="match status" value="1"/>
</dbReference>
<dbReference type="FunFam" id="1.10.10.10:FF:000001">
    <property type="entry name" value="LysR family transcriptional regulator"/>
    <property type="match status" value="1"/>
</dbReference>
<dbReference type="InterPro" id="IPR036390">
    <property type="entry name" value="WH_DNA-bd_sf"/>
</dbReference>
<keyword evidence="2" id="KW-0805">Transcription regulation</keyword>
<dbReference type="Proteomes" id="UP000242470">
    <property type="component" value="Unassembled WGS sequence"/>
</dbReference>
<evidence type="ECO:0000256" key="1">
    <source>
        <dbReference type="ARBA" id="ARBA00009437"/>
    </source>
</evidence>
<dbReference type="PANTHER" id="PTHR30126:SF96">
    <property type="entry name" value="TRANSCRIPTIONAL REGULATORY PROTEIN, LYSR FAMILY"/>
    <property type="match status" value="1"/>
</dbReference>
<proteinExistence type="inferred from homology"/>
<dbReference type="PRINTS" id="PR00039">
    <property type="entry name" value="HTHLYSR"/>
</dbReference>
<dbReference type="PROSITE" id="PS50931">
    <property type="entry name" value="HTH_LYSR"/>
    <property type="match status" value="1"/>
</dbReference>
<keyword evidence="3" id="KW-0238">DNA-binding</keyword>
<evidence type="ECO:0000259" key="5">
    <source>
        <dbReference type="PROSITE" id="PS50931"/>
    </source>
</evidence>
<dbReference type="InterPro" id="IPR000847">
    <property type="entry name" value="LysR_HTH_N"/>
</dbReference>
<accession>A0AAP8PPL6</accession>
<dbReference type="GO" id="GO:0003700">
    <property type="term" value="F:DNA-binding transcription factor activity"/>
    <property type="evidence" value="ECO:0007669"/>
    <property type="project" value="InterPro"/>
</dbReference>
<evidence type="ECO:0000313" key="6">
    <source>
        <dbReference type="EMBL" id="PNZ68066.1"/>
    </source>
</evidence>
<gene>
    <name evidence="6" type="ORF">CD158_04685</name>
</gene>
<dbReference type="Pfam" id="PF00126">
    <property type="entry name" value="HTH_1"/>
    <property type="match status" value="1"/>
</dbReference>
<dbReference type="RefSeq" id="WP_059107494.1">
    <property type="nucleotide sequence ID" value="NZ_AP024589.1"/>
</dbReference>
<dbReference type="SUPFAM" id="SSF53850">
    <property type="entry name" value="Periplasmic binding protein-like II"/>
    <property type="match status" value="1"/>
</dbReference>
<organism evidence="6 7">
    <name type="scientific">Staphylococcus auricularis</name>
    <dbReference type="NCBI Taxonomy" id="29379"/>
    <lineage>
        <taxon>Bacteria</taxon>
        <taxon>Bacillati</taxon>
        <taxon>Bacillota</taxon>
        <taxon>Bacilli</taxon>
        <taxon>Bacillales</taxon>
        <taxon>Staphylococcaceae</taxon>
        <taxon>Staphylococcus</taxon>
    </lineage>
</organism>
<dbReference type="CDD" id="cd05466">
    <property type="entry name" value="PBP2_LTTR_substrate"/>
    <property type="match status" value="1"/>
</dbReference>
<comment type="caution">
    <text evidence="6">The sequence shown here is derived from an EMBL/GenBank/DDBJ whole genome shotgun (WGS) entry which is preliminary data.</text>
</comment>
<dbReference type="GO" id="GO:0003677">
    <property type="term" value="F:DNA binding"/>
    <property type="evidence" value="ECO:0007669"/>
    <property type="project" value="UniProtKB-KW"/>
</dbReference>
<dbReference type="SUPFAM" id="SSF46785">
    <property type="entry name" value="Winged helix' DNA-binding domain"/>
    <property type="match status" value="1"/>
</dbReference>
<name>A0AAP8PPL6_9STAP</name>
<dbReference type="InterPro" id="IPR036388">
    <property type="entry name" value="WH-like_DNA-bd_sf"/>
</dbReference>
<dbReference type="GeneID" id="64981491"/>
<dbReference type="PANTHER" id="PTHR30126">
    <property type="entry name" value="HTH-TYPE TRANSCRIPTIONAL REGULATOR"/>
    <property type="match status" value="1"/>
</dbReference>
<evidence type="ECO:0000313" key="7">
    <source>
        <dbReference type="Proteomes" id="UP000242470"/>
    </source>
</evidence>
<dbReference type="InterPro" id="IPR005119">
    <property type="entry name" value="LysR_subst-bd"/>
</dbReference>
<dbReference type="AlphaFoldDB" id="A0AAP8PPL6"/>
<evidence type="ECO:0000256" key="2">
    <source>
        <dbReference type="ARBA" id="ARBA00023015"/>
    </source>
</evidence>
<comment type="similarity">
    <text evidence="1">Belongs to the LysR transcriptional regulatory family.</text>
</comment>
<sequence length="291" mass="34115">MKILHLEYFIAIVRFNSFTKAAQYLHISQPSLTAMIKKMEDQLGYQLLTRTTKDIKITEKGIQFYQYAVPLVNEYHQTMEKMFDLNTNQQPKLKISVLESTTQWLSTMIQQHATTHETPRYQIVETHDQSLSTSQLLNYHVDIALTNDKIKHKDIMSKRLYKESYILIAPEGNFTNQKSTSLKDMPLIVPNKGSQVRKHLDDYFNRMTFHPNITAETDRFETAVNLVHKGIGYAVIPQIYYQSFNTTGLEAVQIRPKLSRTIYINYLKKRKHPTQVLSLIDQCLQYWNFKT</sequence>
<reference evidence="6 7" key="1">
    <citation type="submission" date="2017-08" db="EMBL/GenBank/DDBJ databases">
        <title>Draft genome sequences of 64 type strains of genus Staph aureus.</title>
        <authorList>
            <person name="Cole K."/>
            <person name="Golubchik T."/>
            <person name="Russell J."/>
            <person name="Foster D."/>
            <person name="Llewelyn M."/>
            <person name="Wilson D."/>
            <person name="Crook D."/>
            <person name="Paul J."/>
        </authorList>
    </citation>
    <scope>NUCLEOTIDE SEQUENCE [LARGE SCALE GENOMIC DNA]</scope>
    <source>
        <strain evidence="6 7">NCTC 12101</strain>
    </source>
</reference>
<dbReference type="Gene3D" id="3.40.190.290">
    <property type="match status" value="1"/>
</dbReference>